<dbReference type="Gene3D" id="3.40.30.10">
    <property type="entry name" value="Glutaredoxin"/>
    <property type="match status" value="1"/>
</dbReference>
<dbReference type="InterPro" id="IPR036249">
    <property type="entry name" value="Thioredoxin-like_sf"/>
</dbReference>
<feature type="region of interest" description="Disordered" evidence="1">
    <location>
        <begin position="1"/>
        <end position="32"/>
    </location>
</feature>
<gene>
    <name evidence="4" type="ORF">MUN78_10735</name>
</gene>
<feature type="compositionally biased region" description="Pro residues" evidence="1">
    <location>
        <begin position="7"/>
        <end position="28"/>
    </location>
</feature>
<feature type="region of interest" description="Disordered" evidence="1">
    <location>
        <begin position="131"/>
        <end position="155"/>
    </location>
</feature>
<organism evidence="4 5">
    <name type="scientific">Leucobacter allii</name>
    <dbReference type="NCBI Taxonomy" id="2932247"/>
    <lineage>
        <taxon>Bacteria</taxon>
        <taxon>Bacillati</taxon>
        <taxon>Actinomycetota</taxon>
        <taxon>Actinomycetes</taxon>
        <taxon>Micrococcales</taxon>
        <taxon>Microbacteriaceae</taxon>
        <taxon>Leucobacter</taxon>
    </lineage>
</organism>
<reference evidence="4 5" key="1">
    <citation type="submission" date="2022-04" db="EMBL/GenBank/DDBJ databases">
        <title>Leucobacter sp. isolated from rhizosphere of garlic.</title>
        <authorList>
            <person name="Won M."/>
            <person name="Lee C.-M."/>
            <person name="Woen H.-Y."/>
            <person name="Kwon S.-W."/>
        </authorList>
    </citation>
    <scope>NUCLEOTIDE SEQUENCE [LARGE SCALE GENOMIC DNA]</scope>
    <source>
        <strain evidence="4 5">H21R-40</strain>
    </source>
</reference>
<keyword evidence="2" id="KW-1133">Transmembrane helix</keyword>
<protein>
    <submittedName>
        <fullName evidence="4">Thioredoxin domain-containing protein</fullName>
    </submittedName>
</protein>
<dbReference type="InterPro" id="IPR012336">
    <property type="entry name" value="Thioredoxin-like_fold"/>
</dbReference>
<keyword evidence="5" id="KW-1185">Reference proteome</keyword>
<feature type="compositionally biased region" description="Pro residues" evidence="1">
    <location>
        <begin position="136"/>
        <end position="145"/>
    </location>
</feature>
<evidence type="ECO:0000259" key="3">
    <source>
        <dbReference type="Pfam" id="PF13462"/>
    </source>
</evidence>
<dbReference type="RefSeq" id="WP_244726365.1">
    <property type="nucleotide sequence ID" value="NZ_CP095045.1"/>
</dbReference>
<evidence type="ECO:0000313" key="4">
    <source>
        <dbReference type="EMBL" id="UOQ56169.1"/>
    </source>
</evidence>
<feature type="domain" description="Thioredoxin-like fold" evidence="3">
    <location>
        <begin position="203"/>
        <end position="377"/>
    </location>
</feature>
<feature type="transmembrane region" description="Helical" evidence="2">
    <location>
        <begin position="41"/>
        <end position="62"/>
    </location>
</feature>
<evidence type="ECO:0000313" key="5">
    <source>
        <dbReference type="Proteomes" id="UP000831786"/>
    </source>
</evidence>
<accession>A0ABY4FHL5</accession>
<feature type="transmembrane region" description="Helical" evidence="2">
    <location>
        <begin position="99"/>
        <end position="121"/>
    </location>
</feature>
<keyword evidence="2" id="KW-0472">Membrane</keyword>
<dbReference type="CDD" id="cd02972">
    <property type="entry name" value="DsbA_family"/>
    <property type="match status" value="1"/>
</dbReference>
<feature type="compositionally biased region" description="Low complexity" evidence="1">
    <location>
        <begin position="146"/>
        <end position="155"/>
    </location>
</feature>
<sequence>MSDPQTPDAPQPGPAQPSPPQPGPPPHPYAAGATRRAGRGLAIAAMALGLLAVLTVLVSAFYGFAVTLPLGVLLGLAALVLGIVALVKRQPKGPGIVGVAGGAVSLIAALVAGAFVLGSLATGALAREGEAAAPSAPTPSAPSSPEPGAEAAPGASETVLTTGGVVFAAGGREGITVLPTERAASGVSPQEIAPPARADGTPPAAIRLYLDYRCPYCAMFEEANEDRLESLVESGDAVVELVPLTFLDRVSAGSRYSSRAAAAMTCVAAHQPDAAWDAHQALIDTDFQPPEGTTGHDDGAIVAELADEADGLADETRACIADGALVDRAQELSDWVFANAVPGAADPATAVTGTPFVLVNGVAYAGAPDSAAEFDAFLAEQGVGRAASGSGASAS</sequence>
<proteinExistence type="predicted"/>
<dbReference type="Proteomes" id="UP000831786">
    <property type="component" value="Chromosome"/>
</dbReference>
<dbReference type="Pfam" id="PF13462">
    <property type="entry name" value="Thioredoxin_4"/>
    <property type="match status" value="1"/>
</dbReference>
<feature type="transmembrane region" description="Helical" evidence="2">
    <location>
        <begin position="68"/>
        <end position="87"/>
    </location>
</feature>
<keyword evidence="2" id="KW-0812">Transmembrane</keyword>
<dbReference type="SUPFAM" id="SSF52833">
    <property type="entry name" value="Thioredoxin-like"/>
    <property type="match status" value="1"/>
</dbReference>
<evidence type="ECO:0000256" key="1">
    <source>
        <dbReference type="SAM" id="MobiDB-lite"/>
    </source>
</evidence>
<evidence type="ECO:0000256" key="2">
    <source>
        <dbReference type="SAM" id="Phobius"/>
    </source>
</evidence>
<name>A0ABY4FHL5_9MICO</name>
<feature type="region of interest" description="Disordered" evidence="1">
    <location>
        <begin position="180"/>
        <end position="199"/>
    </location>
</feature>
<dbReference type="EMBL" id="CP095045">
    <property type="protein sequence ID" value="UOQ56169.1"/>
    <property type="molecule type" value="Genomic_DNA"/>
</dbReference>